<dbReference type="Pfam" id="PF01026">
    <property type="entry name" value="TatD_DNase"/>
    <property type="match status" value="1"/>
</dbReference>
<dbReference type="InterPro" id="IPR032466">
    <property type="entry name" value="Metal_Hydrolase"/>
</dbReference>
<reference evidence="6" key="1">
    <citation type="submission" date="2015-07" db="EMBL/GenBank/DDBJ databases">
        <title>Fjat-10053 dsm26.</title>
        <authorList>
            <person name="Liu B."/>
            <person name="Wang J."/>
            <person name="Zhu Y."/>
            <person name="Liu G."/>
            <person name="Chen Q."/>
            <person name="Chen Z."/>
            <person name="Lan J."/>
            <person name="Che J."/>
            <person name="Ge C."/>
            <person name="Shi H."/>
            <person name="Pan Z."/>
            <person name="Liu X."/>
        </authorList>
    </citation>
    <scope>NUCLEOTIDE SEQUENCE [LARGE SCALE GENOMIC DNA]</scope>
    <source>
        <strain evidence="6">DSM 26</strain>
    </source>
</reference>
<comment type="similarity">
    <text evidence="1">Belongs to the metallo-dependent hydrolases superfamily. TatD-type hydrolase family.</text>
</comment>
<dbReference type="CDD" id="cd01310">
    <property type="entry name" value="TatD_DNAse"/>
    <property type="match status" value="1"/>
</dbReference>
<dbReference type="EMBL" id="LGTO01000007">
    <property type="protein sequence ID" value="KNE19821.1"/>
    <property type="molecule type" value="Genomic_DNA"/>
</dbReference>
<dbReference type="InterPro" id="IPR018228">
    <property type="entry name" value="DNase_TatD-rel_CS"/>
</dbReference>
<keyword evidence="3" id="KW-0378">Hydrolase</keyword>
<dbReference type="PANTHER" id="PTHR46317">
    <property type="entry name" value="HYDROLASE OF PHP SUPERFAMILY-RELATED PROTEIN"/>
    <property type="match status" value="1"/>
</dbReference>
<evidence type="ECO:0000313" key="6">
    <source>
        <dbReference type="Proteomes" id="UP000036780"/>
    </source>
</evidence>
<feature type="binding site" evidence="4">
    <location>
        <position position="9"/>
    </location>
    <ligand>
        <name>a divalent metal cation</name>
        <dbReference type="ChEBI" id="CHEBI:60240"/>
        <label>1</label>
    </ligand>
</feature>
<dbReference type="SUPFAM" id="SSF51556">
    <property type="entry name" value="Metallo-dependent hydrolases"/>
    <property type="match status" value="1"/>
</dbReference>
<gene>
    <name evidence="5" type="ORF">AFK71_15480</name>
</gene>
<evidence type="ECO:0000256" key="3">
    <source>
        <dbReference type="ARBA" id="ARBA00022801"/>
    </source>
</evidence>
<evidence type="ECO:0000256" key="1">
    <source>
        <dbReference type="ARBA" id="ARBA00009275"/>
    </source>
</evidence>
<dbReference type="GeneID" id="66871094"/>
<dbReference type="GO" id="GO:0046872">
    <property type="term" value="F:metal ion binding"/>
    <property type="evidence" value="ECO:0007669"/>
    <property type="project" value="UniProtKB-KW"/>
</dbReference>
<dbReference type="InterPro" id="IPR001130">
    <property type="entry name" value="TatD-like"/>
</dbReference>
<dbReference type="AlphaFoldDB" id="A0A0L0QMM8"/>
<dbReference type="OrthoDB" id="9775608at2"/>
<feature type="binding site" evidence="4">
    <location>
        <position position="11"/>
    </location>
    <ligand>
        <name>a divalent metal cation</name>
        <dbReference type="ChEBI" id="CHEBI:60240"/>
        <label>1</label>
    </ligand>
</feature>
<accession>A0A0L0QMM8</accession>
<dbReference type="PROSITE" id="PS01137">
    <property type="entry name" value="TATD_1"/>
    <property type="match status" value="1"/>
</dbReference>
<feature type="binding site" evidence="4">
    <location>
        <position position="135"/>
    </location>
    <ligand>
        <name>a divalent metal cation</name>
        <dbReference type="ChEBI" id="CHEBI:60240"/>
        <label>2</label>
    </ligand>
</feature>
<dbReference type="Gene3D" id="3.20.20.140">
    <property type="entry name" value="Metal-dependent hydrolases"/>
    <property type="match status" value="1"/>
</dbReference>
<name>A0A0L0QMM8_VIRPA</name>
<evidence type="ECO:0000313" key="5">
    <source>
        <dbReference type="EMBL" id="KNE19821.1"/>
    </source>
</evidence>
<evidence type="ECO:0000256" key="4">
    <source>
        <dbReference type="PIRSR" id="PIRSR005902-1"/>
    </source>
</evidence>
<feature type="binding site" evidence="4">
    <location>
        <position position="95"/>
    </location>
    <ligand>
        <name>a divalent metal cation</name>
        <dbReference type="ChEBI" id="CHEBI:60240"/>
        <label>1</label>
    </ligand>
</feature>
<feature type="binding site" evidence="4">
    <location>
        <position position="207"/>
    </location>
    <ligand>
        <name>a divalent metal cation</name>
        <dbReference type="ChEBI" id="CHEBI:60240"/>
        <label>1</label>
    </ligand>
</feature>
<dbReference type="GO" id="GO:0016788">
    <property type="term" value="F:hydrolase activity, acting on ester bonds"/>
    <property type="evidence" value="ECO:0007669"/>
    <property type="project" value="InterPro"/>
</dbReference>
<organism evidence="5 6">
    <name type="scientific">Virgibacillus pantothenticus</name>
    <dbReference type="NCBI Taxonomy" id="1473"/>
    <lineage>
        <taxon>Bacteria</taxon>
        <taxon>Bacillati</taxon>
        <taxon>Bacillota</taxon>
        <taxon>Bacilli</taxon>
        <taxon>Bacillales</taxon>
        <taxon>Bacillaceae</taxon>
        <taxon>Virgibacillus</taxon>
    </lineage>
</organism>
<dbReference type="Proteomes" id="UP000036780">
    <property type="component" value="Unassembled WGS sequence"/>
</dbReference>
<evidence type="ECO:0000256" key="2">
    <source>
        <dbReference type="ARBA" id="ARBA00022723"/>
    </source>
</evidence>
<comment type="caution">
    <text evidence="5">The sequence shown here is derived from an EMBL/GenBank/DDBJ whole genome shotgun (WGS) entry which is preliminary data.</text>
</comment>
<keyword evidence="2 4" id="KW-0479">Metal-binding</keyword>
<sequence>MNEQIIDAHIHLDMYKERELQQILQQVESTKLDAMIAVSYHFASCQVNYALAKQSKVVKPAFGFHPEQDLPIETELAELIQFIEMHHKEAVAIGEVGLPYYKRQNKPNLDLNPYIELLEVFIKLAKRFGLPISLHAVYEDADIVCDLLEKHSIQKAHFHWFKGGKRTIERMVANGYLISITPDIYYEQEIQDLVYMYPLTHLMMETDGPWPFEGPFAGKMTHPKMIHQTAHKIAHLKEQSLKDIYKQIYTTTSQFFSL</sequence>
<dbReference type="RefSeq" id="WP_050352379.1">
    <property type="nucleotide sequence ID" value="NZ_BOSN01000008.1"/>
</dbReference>
<dbReference type="PIRSF" id="PIRSF005902">
    <property type="entry name" value="DNase_TatD"/>
    <property type="match status" value="1"/>
</dbReference>
<protein>
    <submittedName>
        <fullName evidence="5">DNAase</fullName>
    </submittedName>
</protein>
<feature type="binding site" evidence="4">
    <location>
        <position position="159"/>
    </location>
    <ligand>
        <name>a divalent metal cation</name>
        <dbReference type="ChEBI" id="CHEBI:60240"/>
        <label>2</label>
    </ligand>
</feature>
<dbReference type="PATRIC" id="fig|1473.5.peg.1762"/>
<keyword evidence="6" id="KW-1185">Reference proteome</keyword>
<proteinExistence type="inferred from homology"/>
<dbReference type="PANTHER" id="PTHR46317:SF1">
    <property type="entry name" value="HYDROLASE, TATD FAMILY"/>
    <property type="match status" value="1"/>
</dbReference>